<gene>
    <name evidence="1" type="ORF">ACFYTH_02380</name>
</gene>
<dbReference type="Proteomes" id="UP001601521">
    <property type="component" value="Unassembled WGS sequence"/>
</dbReference>
<reference evidence="1 2" key="1">
    <citation type="submission" date="2024-10" db="EMBL/GenBank/DDBJ databases">
        <title>The Natural Products Discovery Center: Release of the First 8490 Sequenced Strains for Exploring Actinobacteria Biosynthetic Diversity.</title>
        <authorList>
            <person name="Kalkreuter E."/>
            <person name="Kautsar S.A."/>
            <person name="Yang D."/>
            <person name="Bader C.D."/>
            <person name="Teijaro C.N."/>
            <person name="Fluegel L."/>
            <person name="Davis C.M."/>
            <person name="Simpson J.R."/>
            <person name="Lauterbach L."/>
            <person name="Steele A.D."/>
            <person name="Gui C."/>
            <person name="Meng S."/>
            <person name="Li G."/>
            <person name="Viehrig K."/>
            <person name="Ye F."/>
            <person name="Su P."/>
            <person name="Kiefer A.F."/>
            <person name="Nichols A."/>
            <person name="Cepeda A.J."/>
            <person name="Yan W."/>
            <person name="Fan B."/>
            <person name="Jiang Y."/>
            <person name="Adhikari A."/>
            <person name="Zheng C.-J."/>
            <person name="Schuster L."/>
            <person name="Cowan T.M."/>
            <person name="Smanski M.J."/>
            <person name="Chevrette M.G."/>
            <person name="De Carvalho L.P.S."/>
            <person name="Shen B."/>
        </authorList>
    </citation>
    <scope>NUCLEOTIDE SEQUENCE [LARGE SCALE GENOMIC DNA]</scope>
    <source>
        <strain evidence="1 2">NPDC004550</strain>
    </source>
</reference>
<protein>
    <submittedName>
        <fullName evidence="1">Nitroreductase family deazaflavin-dependent oxidoreductase</fullName>
    </submittedName>
</protein>
<dbReference type="InterPro" id="IPR012349">
    <property type="entry name" value="Split_barrel_FMN-bd"/>
</dbReference>
<dbReference type="Pfam" id="PF04075">
    <property type="entry name" value="F420H2_quin_red"/>
    <property type="match status" value="1"/>
</dbReference>
<sequence>MVSEVLGGSGMDAQRYRRMVNRVNPLVVGLQRLGIGFGPMHLLTVAGRRSGQPRTFPIAVNELNGAHYIVQAYPRAAWVANVRAADSVTLTRGRKSSTARLVEVPVEQRGALLRELVGSGPASVGNRFVTTGLADAATPDGVAAAAGRIAVFRVEPH</sequence>
<comment type="caution">
    <text evidence="1">The sequence shown here is derived from an EMBL/GenBank/DDBJ whole genome shotgun (WGS) entry which is preliminary data.</text>
</comment>
<keyword evidence="2" id="KW-1185">Reference proteome</keyword>
<accession>A0ABW6NCI6</accession>
<dbReference type="InterPro" id="IPR004378">
    <property type="entry name" value="F420H2_quin_Rdtase"/>
</dbReference>
<dbReference type="NCBIfam" id="TIGR00026">
    <property type="entry name" value="hi_GC_TIGR00026"/>
    <property type="match status" value="1"/>
</dbReference>
<dbReference type="RefSeq" id="WP_387248447.1">
    <property type="nucleotide sequence ID" value="NZ_JBIALX010000001.1"/>
</dbReference>
<proteinExistence type="predicted"/>
<dbReference type="EMBL" id="JBIALX010000001">
    <property type="protein sequence ID" value="MFF0452196.1"/>
    <property type="molecule type" value="Genomic_DNA"/>
</dbReference>
<name>A0ABW6NCI6_9NOCA</name>
<organism evidence="1 2">
    <name type="scientific">Nocardia africana</name>
    <dbReference type="NCBI Taxonomy" id="134964"/>
    <lineage>
        <taxon>Bacteria</taxon>
        <taxon>Bacillati</taxon>
        <taxon>Actinomycetota</taxon>
        <taxon>Actinomycetes</taxon>
        <taxon>Mycobacteriales</taxon>
        <taxon>Nocardiaceae</taxon>
        <taxon>Nocardia</taxon>
    </lineage>
</organism>
<dbReference type="Gene3D" id="2.30.110.10">
    <property type="entry name" value="Electron Transport, Fmn-binding Protein, Chain A"/>
    <property type="match status" value="1"/>
</dbReference>
<evidence type="ECO:0000313" key="1">
    <source>
        <dbReference type="EMBL" id="MFF0452196.1"/>
    </source>
</evidence>
<evidence type="ECO:0000313" key="2">
    <source>
        <dbReference type="Proteomes" id="UP001601521"/>
    </source>
</evidence>